<reference evidence="1 2" key="1">
    <citation type="submission" date="2016-10" db="EMBL/GenBank/DDBJ databases">
        <authorList>
            <person name="Cai Z."/>
        </authorList>
    </citation>
    <scope>NUCLEOTIDE SEQUENCE [LARGE SCALE GENOMIC DNA]</scope>
</reference>
<accession>A0A383VTH3</accession>
<keyword evidence="2" id="KW-1185">Reference proteome</keyword>
<name>A0A383VTH3_TETOB</name>
<gene>
    <name evidence="1" type="ORF">BQ4739_LOCUS8564</name>
</gene>
<proteinExistence type="predicted"/>
<dbReference type="AlphaFoldDB" id="A0A383VTH3"/>
<protein>
    <submittedName>
        <fullName evidence="1">Uncharacterized protein</fullName>
    </submittedName>
</protein>
<evidence type="ECO:0000313" key="1">
    <source>
        <dbReference type="EMBL" id="SZX68193.1"/>
    </source>
</evidence>
<organism evidence="1 2">
    <name type="scientific">Tetradesmus obliquus</name>
    <name type="common">Green alga</name>
    <name type="synonym">Acutodesmus obliquus</name>
    <dbReference type="NCBI Taxonomy" id="3088"/>
    <lineage>
        <taxon>Eukaryota</taxon>
        <taxon>Viridiplantae</taxon>
        <taxon>Chlorophyta</taxon>
        <taxon>core chlorophytes</taxon>
        <taxon>Chlorophyceae</taxon>
        <taxon>CS clade</taxon>
        <taxon>Sphaeropleales</taxon>
        <taxon>Scenedesmaceae</taxon>
        <taxon>Tetradesmus</taxon>
    </lineage>
</organism>
<evidence type="ECO:0000313" key="2">
    <source>
        <dbReference type="Proteomes" id="UP000256970"/>
    </source>
</evidence>
<sequence>MLGSRAMAGALAADTLDVKLDENGTSFLEVGGSRYHHYNSSSKGWTVVTAFDLGSRAMAGALAADTLDVKLDENGTSFLEVSGSSFAMITQH</sequence>
<dbReference type="EMBL" id="FNXT01000845">
    <property type="protein sequence ID" value="SZX68193.1"/>
    <property type="molecule type" value="Genomic_DNA"/>
</dbReference>
<dbReference type="Proteomes" id="UP000256970">
    <property type="component" value="Unassembled WGS sequence"/>
</dbReference>